<organism evidence="17 18">
    <name type="scientific">Haloarchaeobius litoreus</name>
    <dbReference type="NCBI Taxonomy" id="755306"/>
    <lineage>
        <taxon>Archaea</taxon>
        <taxon>Methanobacteriati</taxon>
        <taxon>Methanobacteriota</taxon>
        <taxon>Stenosarchaea group</taxon>
        <taxon>Halobacteria</taxon>
        <taxon>Halobacteriales</taxon>
        <taxon>Halorubellaceae</taxon>
        <taxon>Haloarchaeobius</taxon>
    </lineage>
</organism>
<dbReference type="GO" id="GO:0004823">
    <property type="term" value="F:leucine-tRNA ligase activity"/>
    <property type="evidence" value="ECO:0007669"/>
    <property type="project" value="UniProtKB-UniRule"/>
</dbReference>
<dbReference type="Gene3D" id="3.90.740.10">
    <property type="entry name" value="Valyl/Leucyl/Isoleucyl-tRNA synthetase, editing domain"/>
    <property type="match status" value="1"/>
</dbReference>
<keyword evidence="5 11" id="KW-0547">Nucleotide-binding</keyword>
<dbReference type="Pfam" id="PF13603">
    <property type="entry name" value="tRNA-synt_1_2"/>
    <property type="match status" value="1"/>
</dbReference>
<comment type="catalytic activity">
    <reaction evidence="9">
        <text>tRNA(Leu) + L-leucine + ATP = L-leucyl-tRNA(Leu) + AMP + diphosphate</text>
        <dbReference type="Rhea" id="RHEA:11688"/>
        <dbReference type="Rhea" id="RHEA-COMP:9613"/>
        <dbReference type="Rhea" id="RHEA-COMP:9622"/>
        <dbReference type="ChEBI" id="CHEBI:30616"/>
        <dbReference type="ChEBI" id="CHEBI:33019"/>
        <dbReference type="ChEBI" id="CHEBI:57427"/>
        <dbReference type="ChEBI" id="CHEBI:78442"/>
        <dbReference type="ChEBI" id="CHEBI:78494"/>
        <dbReference type="ChEBI" id="CHEBI:456215"/>
        <dbReference type="EC" id="6.1.1.4"/>
    </reaction>
</comment>
<dbReference type="PANTHER" id="PTHR43740">
    <property type="entry name" value="LEUCYL-TRNA SYNTHETASE"/>
    <property type="match status" value="1"/>
</dbReference>
<evidence type="ECO:0000256" key="3">
    <source>
        <dbReference type="ARBA" id="ARBA00022490"/>
    </source>
</evidence>
<dbReference type="RefSeq" id="WP_256401378.1">
    <property type="nucleotide sequence ID" value="NZ_JANHJR010000003.1"/>
</dbReference>
<dbReference type="SUPFAM" id="SSF50677">
    <property type="entry name" value="ValRS/IleRS/LeuRS editing domain"/>
    <property type="match status" value="1"/>
</dbReference>
<evidence type="ECO:0000313" key="17">
    <source>
        <dbReference type="EMBL" id="MFD1646536.1"/>
    </source>
</evidence>
<keyword evidence="4 11" id="KW-0436">Ligase</keyword>
<dbReference type="Gene3D" id="3.30.2320.20">
    <property type="entry name" value="Class I aminoacyl-tRNA synthetases (RS)"/>
    <property type="match status" value="1"/>
</dbReference>
<dbReference type="InterPro" id="IPR001412">
    <property type="entry name" value="aa-tRNA-synth_I_CS"/>
</dbReference>
<dbReference type="GO" id="GO:0005737">
    <property type="term" value="C:cytoplasm"/>
    <property type="evidence" value="ECO:0007669"/>
    <property type="project" value="UniProtKB-UniRule"/>
</dbReference>
<dbReference type="Proteomes" id="UP001597034">
    <property type="component" value="Unassembled WGS sequence"/>
</dbReference>
<dbReference type="Gene3D" id="1.10.10.720">
    <property type="entry name" value="leucyl-tRNA synthetase"/>
    <property type="match status" value="1"/>
</dbReference>
<evidence type="ECO:0000259" key="15">
    <source>
        <dbReference type="Pfam" id="PF09334"/>
    </source>
</evidence>
<dbReference type="FunFam" id="3.40.50.620:FF:000003">
    <property type="entry name" value="Leucine--tRNA ligase"/>
    <property type="match status" value="1"/>
</dbReference>
<dbReference type="AlphaFoldDB" id="A0ABD6DJM2"/>
<evidence type="ECO:0000256" key="5">
    <source>
        <dbReference type="ARBA" id="ARBA00022741"/>
    </source>
</evidence>
<dbReference type="GO" id="GO:0006429">
    <property type="term" value="P:leucyl-tRNA aminoacylation"/>
    <property type="evidence" value="ECO:0007669"/>
    <property type="project" value="UniProtKB-UniRule"/>
</dbReference>
<evidence type="ECO:0000256" key="12">
    <source>
        <dbReference type="SAM" id="MobiDB-lite"/>
    </source>
</evidence>
<dbReference type="InterPro" id="IPR013155">
    <property type="entry name" value="M/V/L/I-tRNA-synth_anticd-bd"/>
</dbReference>
<dbReference type="Pfam" id="PF09334">
    <property type="entry name" value="tRNA-synt_1g"/>
    <property type="match status" value="1"/>
</dbReference>
<dbReference type="FunFam" id="3.40.50.620:FF:000056">
    <property type="entry name" value="Leucine--tRNA ligase"/>
    <property type="match status" value="1"/>
</dbReference>
<evidence type="ECO:0000256" key="10">
    <source>
        <dbReference type="NCBIfam" id="TIGR00396"/>
    </source>
</evidence>
<dbReference type="PRINTS" id="PR00985">
    <property type="entry name" value="TRNASYNTHLEU"/>
</dbReference>
<dbReference type="InterPro" id="IPR009080">
    <property type="entry name" value="tRNAsynth_Ia_anticodon-bd"/>
</dbReference>
<evidence type="ECO:0000259" key="16">
    <source>
        <dbReference type="Pfam" id="PF13603"/>
    </source>
</evidence>
<comment type="caution">
    <text evidence="17">The sequence shown here is derived from an EMBL/GenBank/DDBJ whole genome shotgun (WGS) entry which is preliminary data.</text>
</comment>
<dbReference type="Gene3D" id="1.10.730.10">
    <property type="entry name" value="Isoleucyl-tRNA Synthetase, Domain 1"/>
    <property type="match status" value="2"/>
</dbReference>
<evidence type="ECO:0000256" key="2">
    <source>
        <dbReference type="ARBA" id="ARBA00013164"/>
    </source>
</evidence>
<evidence type="ECO:0000259" key="13">
    <source>
        <dbReference type="Pfam" id="PF00133"/>
    </source>
</evidence>
<dbReference type="Gene3D" id="3.40.50.620">
    <property type="entry name" value="HUPs"/>
    <property type="match status" value="2"/>
</dbReference>
<dbReference type="FunFam" id="1.10.730.10:FF:000002">
    <property type="entry name" value="Leucine--tRNA ligase"/>
    <property type="match status" value="1"/>
</dbReference>
<name>A0ABD6DJM2_9EURY</name>
<reference evidence="17 18" key="1">
    <citation type="journal article" date="2019" name="Int. J. Syst. Evol. Microbiol.">
        <title>The Global Catalogue of Microorganisms (GCM) 10K type strain sequencing project: providing services to taxonomists for standard genome sequencing and annotation.</title>
        <authorList>
            <consortium name="The Broad Institute Genomics Platform"/>
            <consortium name="The Broad Institute Genome Sequencing Center for Infectious Disease"/>
            <person name="Wu L."/>
            <person name="Ma J."/>
        </authorList>
    </citation>
    <scope>NUCLEOTIDE SEQUENCE [LARGE SCALE GENOMIC DNA]</scope>
    <source>
        <strain evidence="17 18">CGMCC 1.10390</strain>
    </source>
</reference>
<dbReference type="InterPro" id="IPR002300">
    <property type="entry name" value="aa-tRNA-synth_Ia"/>
</dbReference>
<evidence type="ECO:0000259" key="14">
    <source>
        <dbReference type="Pfam" id="PF08264"/>
    </source>
</evidence>
<evidence type="ECO:0000256" key="1">
    <source>
        <dbReference type="ARBA" id="ARBA00005594"/>
    </source>
</evidence>
<keyword evidence="18" id="KW-1185">Reference proteome</keyword>
<dbReference type="InterPro" id="IPR009008">
    <property type="entry name" value="Val/Leu/Ile-tRNA-synth_edit"/>
</dbReference>
<evidence type="ECO:0000256" key="4">
    <source>
        <dbReference type="ARBA" id="ARBA00022598"/>
    </source>
</evidence>
<evidence type="ECO:0000256" key="6">
    <source>
        <dbReference type="ARBA" id="ARBA00022840"/>
    </source>
</evidence>
<dbReference type="Pfam" id="PF00133">
    <property type="entry name" value="tRNA-synt_1"/>
    <property type="match status" value="1"/>
</dbReference>
<feature type="domain" description="Methionyl/Valyl/Leucyl/Isoleucyl-tRNA synthetase anticodon-binding" evidence="14">
    <location>
        <begin position="660"/>
        <end position="777"/>
    </location>
</feature>
<feature type="domain" description="Methionyl/Leucyl tRNA synthetase" evidence="15">
    <location>
        <begin position="40"/>
        <end position="211"/>
    </location>
</feature>
<dbReference type="SUPFAM" id="SSF52374">
    <property type="entry name" value="Nucleotidylyl transferase"/>
    <property type="match status" value="1"/>
</dbReference>
<dbReference type="EMBL" id="JBHUDO010000003">
    <property type="protein sequence ID" value="MFD1646536.1"/>
    <property type="molecule type" value="Genomic_DNA"/>
</dbReference>
<sequence>MPQQTQQTEFDHTRIERRWQDRWDDADVFQVPDDADDPTYVLAMFPYTSGELHMGHVRNYAITDAYARYRRMRGETVLHPMGWDAFGLPAENAALERDTDPDAWTRRCIERMREQFESLGFGYDWDREVTTCDPDYYRWNQWLFARFREAGLVEREASAVNWCPGCETVLADEQVEGAAPTASTSGDGDGVCWRCDSPVAARELDQWFLRITDYADELLDDIDRLDDWPAGVRDRQRNWIGRTEGAEVPFPVQTPDGEREMTAFTTRLDTIHGATFVALAPDHPLAEAAAERDSEVAHFVENVADPDADDPQGVVTDMTATNPATGEELPVYVADFVLSDVGTGALMAVPAHDERDHAFATAHDLDIRPVVEPADGSEVDVLEAAFSDDGVLVNSGEYDGLDSAAARERLVADLPGAEATTQYRLRDWGISRQRYWGTPIPVVHCDDCGPVTVPDEDLPVELPEFVHTTGNPLDAATEWKQTACPECGADAVRETDTMDTFVDSSWYYLRFVAPDLTDAPFDTDRANDWLPVDEYVGGDEHAVMHLLYARFVTKALADLGLLDHREPFDAVLTQGMVQGEDGAKMSKSGDNGVSPERIVSEFGADTARLFVLRAARPAKDFAWREEGVRSSHRLLQRLYRLSTTVSGDVEGDFDSPAAAYVAHEVDATVAAATDAYESMRFERAVREMTDLFELLTRYRERDENEPGVVARGVAAVVRLLAPIAPHVCEEAWRELGHEGFVATADWPTAEHEMDDHERDRSLVENTRSDVRQILDVADIDDPAAIDVVVAPAWKYRALELARGIDDGDVVGAVMADPELRQQGEAAASFAKDLAAEHPGLDASLGADRERTVLGRAAWLVEDEFDAPVRVLSPDEADDGLASKARPGRPAIHVHED</sequence>
<keyword evidence="7 11" id="KW-0648">Protein biosynthesis</keyword>
<dbReference type="SUPFAM" id="SSF47323">
    <property type="entry name" value="Anticodon-binding domain of a subclass of class I aminoacyl-tRNA synthetases"/>
    <property type="match status" value="1"/>
</dbReference>
<dbReference type="EC" id="6.1.1.4" evidence="2 10"/>
<evidence type="ECO:0000313" key="18">
    <source>
        <dbReference type="Proteomes" id="UP001597034"/>
    </source>
</evidence>
<keyword evidence="8 11" id="KW-0030">Aminoacyl-tRNA synthetase</keyword>
<gene>
    <name evidence="17" type="primary">leuS</name>
    <name evidence="17" type="ORF">ACFSBL_12675</name>
</gene>
<feature type="region of interest" description="Disordered" evidence="12">
    <location>
        <begin position="873"/>
        <end position="896"/>
    </location>
</feature>
<dbReference type="InterPro" id="IPR025709">
    <property type="entry name" value="Leu_tRNA-synth_edit"/>
</dbReference>
<keyword evidence="6 11" id="KW-0067">ATP-binding</keyword>
<comment type="similarity">
    <text evidence="1 11">Belongs to the class-I aminoacyl-tRNA synthetase family.</text>
</comment>
<feature type="domain" description="Aminoacyl-tRNA synthetase class Ia" evidence="13">
    <location>
        <begin position="425"/>
        <end position="623"/>
    </location>
</feature>
<dbReference type="InterPro" id="IPR002302">
    <property type="entry name" value="Leu-tRNA-ligase"/>
</dbReference>
<dbReference type="CDD" id="cd00812">
    <property type="entry name" value="LeuRS_core"/>
    <property type="match status" value="1"/>
</dbReference>
<proteinExistence type="inferred from homology"/>
<dbReference type="PANTHER" id="PTHR43740:SF2">
    <property type="entry name" value="LEUCINE--TRNA LIGASE, MITOCHONDRIAL"/>
    <property type="match status" value="1"/>
</dbReference>
<dbReference type="InterPro" id="IPR015413">
    <property type="entry name" value="Methionyl/Leucyl_tRNA_Synth"/>
</dbReference>
<protein>
    <recommendedName>
        <fullName evidence="2 10">Leucine--tRNA ligase</fullName>
        <ecNumber evidence="2 10">6.1.1.4</ecNumber>
    </recommendedName>
</protein>
<dbReference type="Pfam" id="PF08264">
    <property type="entry name" value="Anticodon_1"/>
    <property type="match status" value="1"/>
</dbReference>
<accession>A0ABD6DJM2</accession>
<keyword evidence="3" id="KW-0963">Cytoplasm</keyword>
<evidence type="ECO:0000256" key="7">
    <source>
        <dbReference type="ARBA" id="ARBA00022917"/>
    </source>
</evidence>
<dbReference type="HAMAP" id="MF_00049_B">
    <property type="entry name" value="Leu_tRNA_synth_B"/>
    <property type="match status" value="1"/>
</dbReference>
<evidence type="ECO:0000256" key="9">
    <source>
        <dbReference type="ARBA" id="ARBA00047469"/>
    </source>
</evidence>
<dbReference type="NCBIfam" id="TIGR00396">
    <property type="entry name" value="leuS_bact"/>
    <property type="match status" value="1"/>
</dbReference>
<dbReference type="InterPro" id="IPR014729">
    <property type="entry name" value="Rossmann-like_a/b/a_fold"/>
</dbReference>
<evidence type="ECO:0000256" key="8">
    <source>
        <dbReference type="ARBA" id="ARBA00023146"/>
    </source>
</evidence>
<feature type="domain" description="Leucyl-tRNA synthetase editing" evidence="16">
    <location>
        <begin position="237"/>
        <end position="412"/>
    </location>
</feature>
<dbReference type="PROSITE" id="PS00178">
    <property type="entry name" value="AA_TRNA_LIGASE_I"/>
    <property type="match status" value="1"/>
</dbReference>
<dbReference type="GO" id="GO:0005524">
    <property type="term" value="F:ATP binding"/>
    <property type="evidence" value="ECO:0007669"/>
    <property type="project" value="UniProtKB-KW"/>
</dbReference>
<evidence type="ECO:0000256" key="11">
    <source>
        <dbReference type="RuleBase" id="RU363035"/>
    </source>
</evidence>